<organism evidence="1">
    <name type="scientific">uncultured Caudovirales phage</name>
    <dbReference type="NCBI Taxonomy" id="2100421"/>
    <lineage>
        <taxon>Viruses</taxon>
        <taxon>Duplodnaviria</taxon>
        <taxon>Heunggongvirae</taxon>
        <taxon>Uroviricota</taxon>
        <taxon>Caudoviricetes</taxon>
        <taxon>Peduoviridae</taxon>
        <taxon>Maltschvirus</taxon>
        <taxon>Maltschvirus maltsch</taxon>
    </lineage>
</organism>
<dbReference type="EMBL" id="LR798343">
    <property type="protein sequence ID" value="CAB5225351.1"/>
    <property type="molecule type" value="Genomic_DNA"/>
</dbReference>
<gene>
    <name evidence="1" type="ORF">UFOVP675_14</name>
    <name evidence="2" type="ORF">UFOVP747_16</name>
</gene>
<reference evidence="1" key="1">
    <citation type="submission" date="2020-04" db="EMBL/GenBank/DDBJ databases">
        <authorList>
            <person name="Chiriac C."/>
            <person name="Salcher M."/>
            <person name="Ghai R."/>
            <person name="Kavagutti S V."/>
        </authorList>
    </citation>
    <scope>NUCLEOTIDE SEQUENCE</scope>
</reference>
<sequence length="196" mass="22116">MPITETDIVNRALVMIGQETVINLTGDSRAVRFSRLVLPQVRDELLRSHPWKFATRRVGLPASATPPAWGAQFSYPLPPDCLRVLGVQNTEDAGWRREGNAILTDLTAPLNVIYIASITDPNEWNAHFQACFVARLAMDLAAGVAQSGTMREQFATELRRLMREARSMDAMEASSERFDADDLIDARRVSSEWWWR</sequence>
<evidence type="ECO:0000313" key="1">
    <source>
        <dbReference type="EMBL" id="CAB4156986.1"/>
    </source>
</evidence>
<accession>A0A6J5NGQ3</accession>
<dbReference type="EMBL" id="LR796648">
    <property type="protein sequence ID" value="CAB4156986.1"/>
    <property type="molecule type" value="Genomic_DNA"/>
</dbReference>
<protein>
    <submittedName>
        <fullName evidence="1">Tail tubular protein Gp11</fullName>
    </submittedName>
</protein>
<proteinExistence type="predicted"/>
<name>A0A6J5NGQ3_9CAUD</name>
<evidence type="ECO:0000313" key="2">
    <source>
        <dbReference type="EMBL" id="CAB5225351.1"/>
    </source>
</evidence>